<keyword evidence="6 12" id="KW-1133">Transmembrane helix</keyword>
<evidence type="ECO:0000256" key="3">
    <source>
        <dbReference type="ARBA" id="ARBA00022448"/>
    </source>
</evidence>
<feature type="transmembrane region" description="Helical" evidence="12">
    <location>
        <begin position="196"/>
        <end position="216"/>
    </location>
</feature>
<dbReference type="AlphaFoldDB" id="A0AAD9MR82"/>
<dbReference type="InterPro" id="IPR051163">
    <property type="entry name" value="Sodium:Solute_Symporter_SSF"/>
</dbReference>
<evidence type="ECO:0000256" key="10">
    <source>
        <dbReference type="ARBA" id="ARBA00023201"/>
    </source>
</evidence>
<keyword evidence="5 12" id="KW-0812">Transmembrane</keyword>
<dbReference type="Proteomes" id="UP001208570">
    <property type="component" value="Unassembled WGS sequence"/>
</dbReference>
<feature type="transmembrane region" description="Helical" evidence="12">
    <location>
        <begin position="78"/>
        <end position="103"/>
    </location>
</feature>
<evidence type="ECO:0000256" key="9">
    <source>
        <dbReference type="ARBA" id="ARBA00023136"/>
    </source>
</evidence>
<sequence length="601" mass="66075">MSSEERSTFHWADYLVFALSLVASLAVGVYYAIKDRKKTNNEDYLMAGRSMSVIPVTASTFATLVSSIAFVAEPVEVYYFGLNYVFISLGTCLGFIPVAAIFAPTFHKLNLISAFSYFEDVFNPFVRKAASLLQIVLIGGMKAVFWASTIQIGIMFAGIIILCFKAMSDIGGWGRAMEIVHQGGRASNFDLNPNPFVRSGLWASLIGGFFRAFVPLTSTQLAIQRYGTLPTAKDVKLSVYLMVPLFMLLSTIFVMVGFAMYAHFAQCDPRLAGIVLSMDQYVPYLVMKVLGPWPGMPGLFVASLFAASLSTMSSALNGLAANILKDIVEPRYEMKKGRSMSEKMSFFVAKGLAFIVGLLVMGVAFLIIAMGGNLFMLINKIMGIFAGPICGLFSIAILMKSIRNVKAVIFGFLAATSINIWIGIGAQIYTFKPNILPVGIKGCFLPPMIGNETFSNDTIPWGTTTTSAMFSPATAGPPPPPPPEPAGFSRIYGLSPLYYSVIGYVFTVFFSYIADRLLSCIRKRRAKKAARLQENIGNDIKYKEVSQDSRYPEWTREDAKRLSSMPNYSLSKKEVAVQTLQSIPPEAKQDILWVYSQETSM</sequence>
<dbReference type="InterPro" id="IPR038377">
    <property type="entry name" value="Na/Glc_symporter_sf"/>
</dbReference>
<comment type="caution">
    <text evidence="13">The sequence shown here is derived from an EMBL/GenBank/DDBJ whole genome shotgun (WGS) entry which is preliminary data.</text>
</comment>
<evidence type="ECO:0000256" key="1">
    <source>
        <dbReference type="ARBA" id="ARBA00004651"/>
    </source>
</evidence>
<comment type="similarity">
    <text evidence="2 11">Belongs to the sodium:solute symporter (SSF) (TC 2.A.21) family.</text>
</comment>
<dbReference type="InterPro" id="IPR001734">
    <property type="entry name" value="Na/solute_symporter"/>
</dbReference>
<name>A0AAD9MR82_9ANNE</name>
<evidence type="ECO:0000256" key="11">
    <source>
        <dbReference type="RuleBase" id="RU362091"/>
    </source>
</evidence>
<accession>A0AAD9MR82</accession>
<feature type="transmembrane region" description="Helical" evidence="12">
    <location>
        <begin position="299"/>
        <end position="324"/>
    </location>
</feature>
<dbReference type="Gene3D" id="1.20.1730.10">
    <property type="entry name" value="Sodium/glucose cotransporter"/>
    <property type="match status" value="2"/>
</dbReference>
<dbReference type="PROSITE" id="PS50283">
    <property type="entry name" value="NA_SOLUT_SYMP_3"/>
    <property type="match status" value="1"/>
</dbReference>
<evidence type="ECO:0000256" key="4">
    <source>
        <dbReference type="ARBA" id="ARBA00022475"/>
    </source>
</evidence>
<keyword evidence="9 12" id="KW-0472">Membrane</keyword>
<evidence type="ECO:0008006" key="15">
    <source>
        <dbReference type="Google" id="ProtNLM"/>
    </source>
</evidence>
<comment type="subcellular location">
    <subcellularLocation>
        <location evidence="1">Cell membrane</location>
        <topology evidence="1">Multi-pass membrane protein</topology>
    </subcellularLocation>
</comment>
<proteinExistence type="inferred from homology"/>
<feature type="transmembrane region" description="Helical" evidence="12">
    <location>
        <begin position="14"/>
        <end position="33"/>
    </location>
</feature>
<dbReference type="GO" id="GO:0015293">
    <property type="term" value="F:symporter activity"/>
    <property type="evidence" value="ECO:0007669"/>
    <property type="project" value="TreeGrafter"/>
</dbReference>
<dbReference type="PANTHER" id="PTHR42985:SF40">
    <property type="entry name" value="LD47995P-RELATED"/>
    <property type="match status" value="1"/>
</dbReference>
<dbReference type="PANTHER" id="PTHR42985">
    <property type="entry name" value="SODIUM-COUPLED MONOCARBOXYLATE TRANSPORTER"/>
    <property type="match status" value="1"/>
</dbReference>
<evidence type="ECO:0000256" key="5">
    <source>
        <dbReference type="ARBA" id="ARBA00022692"/>
    </source>
</evidence>
<feature type="transmembrane region" description="Helical" evidence="12">
    <location>
        <begin position="374"/>
        <end position="395"/>
    </location>
</feature>
<dbReference type="Pfam" id="PF00474">
    <property type="entry name" value="SSF"/>
    <property type="match status" value="2"/>
</dbReference>
<dbReference type="GO" id="GO:0006814">
    <property type="term" value="P:sodium ion transport"/>
    <property type="evidence" value="ECO:0007669"/>
    <property type="project" value="UniProtKB-KW"/>
</dbReference>
<evidence type="ECO:0000313" key="13">
    <source>
        <dbReference type="EMBL" id="KAK2141143.1"/>
    </source>
</evidence>
<protein>
    <recommendedName>
        <fullName evidence="15">Sodium-coupled monocarboxylate transporter 1</fullName>
    </recommendedName>
</protein>
<evidence type="ECO:0000256" key="7">
    <source>
        <dbReference type="ARBA" id="ARBA00023053"/>
    </source>
</evidence>
<evidence type="ECO:0000256" key="8">
    <source>
        <dbReference type="ARBA" id="ARBA00023065"/>
    </source>
</evidence>
<dbReference type="GO" id="GO:0005886">
    <property type="term" value="C:plasma membrane"/>
    <property type="evidence" value="ECO:0007669"/>
    <property type="project" value="UniProtKB-SubCell"/>
</dbReference>
<feature type="transmembrane region" description="Helical" evidence="12">
    <location>
        <begin position="237"/>
        <end position="261"/>
    </location>
</feature>
<evidence type="ECO:0000313" key="14">
    <source>
        <dbReference type="Proteomes" id="UP001208570"/>
    </source>
</evidence>
<evidence type="ECO:0000256" key="2">
    <source>
        <dbReference type="ARBA" id="ARBA00006434"/>
    </source>
</evidence>
<gene>
    <name evidence="13" type="ORF">LSH36_1154g00088</name>
</gene>
<dbReference type="EMBL" id="JAODUP010001154">
    <property type="protein sequence ID" value="KAK2141143.1"/>
    <property type="molecule type" value="Genomic_DNA"/>
</dbReference>
<feature type="transmembrane region" description="Helical" evidence="12">
    <location>
        <begin position="53"/>
        <end position="72"/>
    </location>
</feature>
<keyword evidence="7" id="KW-0915">Sodium</keyword>
<keyword evidence="3" id="KW-0813">Transport</keyword>
<feature type="transmembrane region" description="Helical" evidence="12">
    <location>
        <begin position="407"/>
        <end position="429"/>
    </location>
</feature>
<organism evidence="13 14">
    <name type="scientific">Paralvinella palmiformis</name>
    <dbReference type="NCBI Taxonomy" id="53620"/>
    <lineage>
        <taxon>Eukaryota</taxon>
        <taxon>Metazoa</taxon>
        <taxon>Spiralia</taxon>
        <taxon>Lophotrochozoa</taxon>
        <taxon>Annelida</taxon>
        <taxon>Polychaeta</taxon>
        <taxon>Sedentaria</taxon>
        <taxon>Canalipalpata</taxon>
        <taxon>Terebellida</taxon>
        <taxon>Terebelliformia</taxon>
        <taxon>Alvinellidae</taxon>
        <taxon>Paralvinella</taxon>
    </lineage>
</organism>
<keyword evidence="10" id="KW-0739">Sodium transport</keyword>
<feature type="transmembrane region" description="Helical" evidence="12">
    <location>
        <begin position="345"/>
        <end position="368"/>
    </location>
</feature>
<reference evidence="13" key="1">
    <citation type="journal article" date="2023" name="Mol. Biol. Evol.">
        <title>Third-Generation Sequencing Reveals the Adaptive Role of the Epigenome in Three Deep-Sea Polychaetes.</title>
        <authorList>
            <person name="Perez M."/>
            <person name="Aroh O."/>
            <person name="Sun Y."/>
            <person name="Lan Y."/>
            <person name="Juniper S.K."/>
            <person name="Young C.R."/>
            <person name="Angers B."/>
            <person name="Qian P.Y."/>
        </authorList>
    </citation>
    <scope>NUCLEOTIDE SEQUENCE</scope>
    <source>
        <strain evidence="13">P08H-3</strain>
    </source>
</reference>
<keyword evidence="4" id="KW-1003">Cell membrane</keyword>
<keyword evidence="8" id="KW-0406">Ion transport</keyword>
<evidence type="ECO:0000256" key="12">
    <source>
        <dbReference type="SAM" id="Phobius"/>
    </source>
</evidence>
<feature type="transmembrane region" description="Helical" evidence="12">
    <location>
        <begin position="143"/>
        <end position="167"/>
    </location>
</feature>
<keyword evidence="14" id="KW-1185">Reference proteome</keyword>
<feature type="transmembrane region" description="Helical" evidence="12">
    <location>
        <begin position="497"/>
        <end position="518"/>
    </location>
</feature>
<evidence type="ECO:0000256" key="6">
    <source>
        <dbReference type="ARBA" id="ARBA00022989"/>
    </source>
</evidence>